<feature type="transmembrane region" description="Helical" evidence="7">
    <location>
        <begin position="108"/>
        <end position="130"/>
    </location>
</feature>
<feature type="domain" description="Major facilitator superfamily (MFS) profile" evidence="8">
    <location>
        <begin position="15"/>
        <end position="422"/>
    </location>
</feature>
<protein>
    <submittedName>
        <fullName evidence="9">MFS transporter</fullName>
    </submittedName>
</protein>
<dbReference type="PANTHER" id="PTHR23517:SF3">
    <property type="entry name" value="INTEGRAL MEMBRANE TRANSPORT PROTEIN"/>
    <property type="match status" value="1"/>
</dbReference>
<dbReference type="InterPro" id="IPR036259">
    <property type="entry name" value="MFS_trans_sf"/>
</dbReference>
<feature type="transmembrane region" description="Helical" evidence="7">
    <location>
        <begin position="54"/>
        <end position="71"/>
    </location>
</feature>
<reference evidence="9 10" key="1">
    <citation type="journal article" date="2019" name="Int. J. Syst. Evol. Microbiol.">
        <title>The Global Catalogue of Microorganisms (GCM) 10K type strain sequencing project: providing services to taxonomists for standard genome sequencing and annotation.</title>
        <authorList>
            <consortium name="The Broad Institute Genomics Platform"/>
            <consortium name="The Broad Institute Genome Sequencing Center for Infectious Disease"/>
            <person name="Wu L."/>
            <person name="Ma J."/>
        </authorList>
    </citation>
    <scope>NUCLEOTIDE SEQUENCE [LARGE SCALE GENOMIC DNA]</scope>
    <source>
        <strain evidence="9 10">NBRC 111368</strain>
    </source>
</reference>
<feature type="transmembrane region" description="Helical" evidence="7">
    <location>
        <begin position="142"/>
        <end position="165"/>
    </location>
</feature>
<feature type="transmembrane region" description="Helical" evidence="7">
    <location>
        <begin position="285"/>
        <end position="305"/>
    </location>
</feature>
<dbReference type="InterPro" id="IPR050171">
    <property type="entry name" value="MFS_Transporters"/>
</dbReference>
<dbReference type="AlphaFoldDB" id="A0ABD5RX91"/>
<evidence type="ECO:0000256" key="7">
    <source>
        <dbReference type="SAM" id="Phobius"/>
    </source>
</evidence>
<keyword evidence="6 7" id="KW-0472">Membrane</keyword>
<evidence type="ECO:0000313" key="9">
    <source>
        <dbReference type="EMBL" id="MFC6723886.1"/>
    </source>
</evidence>
<feature type="transmembrane region" description="Helical" evidence="7">
    <location>
        <begin position="171"/>
        <end position="191"/>
    </location>
</feature>
<sequence>MPGFADSLGVLRDREFAALAGTAFARSQAYSTILIALALYAGPAQFDTTGTVEGLFGTAFAFVQLLIVLPLGRKIDTGNAKRYLLVGLVVNVLVFVGFVFVQSPLHVIVVRVFQGLGASLLWITGSTVVGEISPDDASGRWLGVYNQVGAVSSLFGDLVGGYLLYAHGFTATYAVLSAVTLLASVLVLRYLRDNPGGRKDPEDATSVETFRALLRRPMVRSLVTFRFAFSVGKMAVIIFLPILAHTEFGIGAFAIGWILAGGKLTKAILQGYVGDLTDEIDRKPLFVASGALLYGVGTAMIPLSFVAEGAFDPVSLNLYADQSVTLGGAFFALFAAYGLLGIADSLRLPASMALFVEEGERFDSVASSMSLRSISWKVGQVTGPALVGVVKQFVSTTAAFLTAAGFIVVATGAFALTYRRSQR</sequence>
<dbReference type="GO" id="GO:0005886">
    <property type="term" value="C:plasma membrane"/>
    <property type="evidence" value="ECO:0007669"/>
    <property type="project" value="UniProtKB-SubCell"/>
</dbReference>
<feature type="transmembrane region" description="Helical" evidence="7">
    <location>
        <begin position="325"/>
        <end position="343"/>
    </location>
</feature>
<comment type="caution">
    <text evidence="9">The sequence shown here is derived from an EMBL/GenBank/DDBJ whole genome shotgun (WGS) entry which is preliminary data.</text>
</comment>
<comment type="subcellular location">
    <subcellularLocation>
        <location evidence="1">Cell membrane</location>
        <topology evidence="1">Multi-pass membrane protein</topology>
    </subcellularLocation>
</comment>
<dbReference type="EMBL" id="JBHSWU010000063">
    <property type="protein sequence ID" value="MFC6723886.1"/>
    <property type="molecule type" value="Genomic_DNA"/>
</dbReference>
<dbReference type="PROSITE" id="PS50850">
    <property type="entry name" value="MFS"/>
    <property type="match status" value="1"/>
</dbReference>
<dbReference type="PANTHER" id="PTHR23517">
    <property type="entry name" value="RESISTANCE PROTEIN MDTM, PUTATIVE-RELATED-RELATED"/>
    <property type="match status" value="1"/>
</dbReference>
<evidence type="ECO:0000256" key="6">
    <source>
        <dbReference type="ARBA" id="ARBA00023136"/>
    </source>
</evidence>
<evidence type="ECO:0000256" key="4">
    <source>
        <dbReference type="ARBA" id="ARBA00022692"/>
    </source>
</evidence>
<organism evidence="9 10">
    <name type="scientific">Halobium palmae</name>
    <dbReference type="NCBI Taxonomy" id="1776492"/>
    <lineage>
        <taxon>Archaea</taxon>
        <taxon>Methanobacteriati</taxon>
        <taxon>Methanobacteriota</taxon>
        <taxon>Stenosarchaea group</taxon>
        <taxon>Halobacteria</taxon>
        <taxon>Halobacteriales</taxon>
        <taxon>Haloferacaceae</taxon>
        <taxon>Halobium</taxon>
    </lineage>
</organism>
<evidence type="ECO:0000256" key="3">
    <source>
        <dbReference type="ARBA" id="ARBA00022475"/>
    </source>
</evidence>
<feature type="transmembrane region" description="Helical" evidence="7">
    <location>
        <begin position="400"/>
        <end position="418"/>
    </location>
</feature>
<accession>A0ABD5RX91</accession>
<evidence type="ECO:0000256" key="2">
    <source>
        <dbReference type="ARBA" id="ARBA00022448"/>
    </source>
</evidence>
<dbReference type="Pfam" id="PF07690">
    <property type="entry name" value="MFS_1"/>
    <property type="match status" value="1"/>
</dbReference>
<dbReference type="SUPFAM" id="SSF103473">
    <property type="entry name" value="MFS general substrate transporter"/>
    <property type="match status" value="1"/>
</dbReference>
<evidence type="ECO:0000313" key="10">
    <source>
        <dbReference type="Proteomes" id="UP001596328"/>
    </source>
</evidence>
<evidence type="ECO:0000256" key="5">
    <source>
        <dbReference type="ARBA" id="ARBA00022989"/>
    </source>
</evidence>
<dbReference type="InterPro" id="IPR020846">
    <property type="entry name" value="MFS_dom"/>
</dbReference>
<keyword evidence="3" id="KW-1003">Cell membrane</keyword>
<feature type="non-terminal residue" evidence="9">
    <location>
        <position position="423"/>
    </location>
</feature>
<dbReference type="Proteomes" id="UP001596328">
    <property type="component" value="Unassembled WGS sequence"/>
</dbReference>
<evidence type="ECO:0000256" key="1">
    <source>
        <dbReference type="ARBA" id="ARBA00004651"/>
    </source>
</evidence>
<dbReference type="Gene3D" id="1.20.1250.20">
    <property type="entry name" value="MFS general substrate transporter like domains"/>
    <property type="match status" value="2"/>
</dbReference>
<feature type="transmembrane region" description="Helical" evidence="7">
    <location>
        <begin position="83"/>
        <end position="102"/>
    </location>
</feature>
<dbReference type="InterPro" id="IPR011701">
    <property type="entry name" value="MFS"/>
</dbReference>
<keyword evidence="4 7" id="KW-0812">Transmembrane</keyword>
<keyword evidence="2" id="KW-0813">Transport</keyword>
<keyword evidence="10" id="KW-1185">Reference proteome</keyword>
<keyword evidence="5 7" id="KW-1133">Transmembrane helix</keyword>
<proteinExistence type="predicted"/>
<name>A0ABD5RX91_9EURY</name>
<evidence type="ECO:0000259" key="8">
    <source>
        <dbReference type="PROSITE" id="PS50850"/>
    </source>
</evidence>
<gene>
    <name evidence="9" type="ORF">ACFQE1_05740</name>
</gene>